<feature type="repeat" description="TPR" evidence="3">
    <location>
        <begin position="242"/>
        <end position="275"/>
    </location>
</feature>
<dbReference type="GO" id="GO:0030968">
    <property type="term" value="P:endoplasmic reticulum unfolded protein response"/>
    <property type="evidence" value="ECO:0007669"/>
    <property type="project" value="TreeGrafter"/>
</dbReference>
<accession>A0A8G2EXX0</accession>
<dbReference type="OrthoDB" id="4961906at2"/>
<sequence>METPQQILERATALHLAGHLEQAILLYAHLLKSNPKHPDLLYRLGMALHQSGRAEAAAQMITGAAEARPQEASYRHALGVVLHGLGRHDEAVLAYEAALARDPLLSDTLASLGGILATGERRAEGVAMLRRAAVLAPASDEAWTRLGNHLQAVSDLKACESARHRALIAAPAKADRWVSHALGLMEIEQGDAAMRAFRAAAVILPGHHDAYNHLAWLQVGRLRIAEARTGFRRARTLQPDLASAYAGLSEAAFAAGAPDEAVRWMREALTVSPGQPHYRFRLGIQLLAIGEMAAGWDGYSQLRQKPSAVRRDPSIRLWNGIPSKDTTLLIAADQGVGDELLHACCIDDAARDVGRVVIECDQRIQELMRRSFPDAYVHAYHRVGDRNAPEHLYDWVPPDYRPDAYADGALLLSRYRGTVAQADAAARPWLKADPDRVAEMRERLAALGDGPKIGVAWRSRRLTTFRLPHYPGLGPFEEVLKVGGARFVSLQYGIGWREELTASGANVSLIDGLDTTNDMDGVFALVEALDLVICPSSTVGWIAAALGKPVWLLYNTPVFLEYGTDRFPGFPTVRSFRKTQVEPWRPLMAQVGQALADSLDQA</sequence>
<proteinExistence type="predicted"/>
<dbReference type="PANTHER" id="PTHR44227:SF3">
    <property type="entry name" value="PROTEIN O-MANNOSYL-TRANSFERASE TMTC4"/>
    <property type="match status" value="1"/>
</dbReference>
<dbReference type="PROSITE" id="PS50005">
    <property type="entry name" value="TPR"/>
    <property type="match status" value="1"/>
</dbReference>
<dbReference type="SUPFAM" id="SSF53756">
    <property type="entry name" value="UDP-Glycosyltransferase/glycogen phosphorylase"/>
    <property type="match status" value="1"/>
</dbReference>
<dbReference type="Gene3D" id="1.25.40.10">
    <property type="entry name" value="Tetratricopeptide repeat domain"/>
    <property type="match status" value="1"/>
</dbReference>
<evidence type="ECO:0000256" key="3">
    <source>
        <dbReference type="PROSITE-ProRule" id="PRU00339"/>
    </source>
</evidence>
<dbReference type="PANTHER" id="PTHR44227">
    <property type="match status" value="1"/>
</dbReference>
<dbReference type="SMART" id="SM00028">
    <property type="entry name" value="TPR"/>
    <property type="match status" value="5"/>
</dbReference>
<evidence type="ECO:0000313" key="5">
    <source>
        <dbReference type="Proteomes" id="UP000198615"/>
    </source>
</evidence>
<name>A0A8G2EXX0_9PROT</name>
<protein>
    <submittedName>
        <fullName evidence="4">Flp pilus assembly protein TadD, contains TPR repeats</fullName>
    </submittedName>
</protein>
<keyword evidence="2 3" id="KW-0802">TPR repeat</keyword>
<gene>
    <name evidence="4" type="ORF">SAMN05660686_01134</name>
</gene>
<dbReference type="RefSeq" id="WP_093148816.1">
    <property type="nucleotide sequence ID" value="NZ_FNBW01000003.1"/>
</dbReference>
<evidence type="ECO:0000313" key="4">
    <source>
        <dbReference type="EMBL" id="SDF39246.1"/>
    </source>
</evidence>
<keyword evidence="5" id="KW-1185">Reference proteome</keyword>
<organism evidence="4 5">
    <name type="scientific">Thalassobaculum litoreum DSM 18839</name>
    <dbReference type="NCBI Taxonomy" id="1123362"/>
    <lineage>
        <taxon>Bacteria</taxon>
        <taxon>Pseudomonadati</taxon>
        <taxon>Pseudomonadota</taxon>
        <taxon>Alphaproteobacteria</taxon>
        <taxon>Rhodospirillales</taxon>
        <taxon>Thalassobaculaceae</taxon>
        <taxon>Thalassobaculum</taxon>
    </lineage>
</organism>
<dbReference type="Pfam" id="PF13432">
    <property type="entry name" value="TPR_16"/>
    <property type="match status" value="1"/>
</dbReference>
<dbReference type="Proteomes" id="UP000198615">
    <property type="component" value="Unassembled WGS sequence"/>
</dbReference>
<dbReference type="SUPFAM" id="SSF48452">
    <property type="entry name" value="TPR-like"/>
    <property type="match status" value="2"/>
</dbReference>
<dbReference type="AlphaFoldDB" id="A0A8G2EXX0"/>
<keyword evidence="1" id="KW-0677">Repeat</keyword>
<evidence type="ECO:0000256" key="2">
    <source>
        <dbReference type="ARBA" id="ARBA00022803"/>
    </source>
</evidence>
<dbReference type="Pfam" id="PF14559">
    <property type="entry name" value="TPR_19"/>
    <property type="match status" value="1"/>
</dbReference>
<reference evidence="4 5" key="1">
    <citation type="submission" date="2016-10" db="EMBL/GenBank/DDBJ databases">
        <authorList>
            <person name="Varghese N."/>
            <person name="Submissions S."/>
        </authorList>
    </citation>
    <scope>NUCLEOTIDE SEQUENCE [LARGE SCALE GENOMIC DNA]</scope>
    <source>
        <strain evidence="4 5">DSM 18839</strain>
    </source>
</reference>
<evidence type="ECO:0000256" key="1">
    <source>
        <dbReference type="ARBA" id="ARBA00022737"/>
    </source>
</evidence>
<comment type="caution">
    <text evidence="4">The sequence shown here is derived from an EMBL/GenBank/DDBJ whole genome shotgun (WGS) entry which is preliminary data.</text>
</comment>
<dbReference type="GO" id="GO:0035269">
    <property type="term" value="P:protein O-linked glycosylation via mannose"/>
    <property type="evidence" value="ECO:0007669"/>
    <property type="project" value="TreeGrafter"/>
</dbReference>
<dbReference type="InterPro" id="IPR011990">
    <property type="entry name" value="TPR-like_helical_dom_sf"/>
</dbReference>
<dbReference type="InterPro" id="IPR052346">
    <property type="entry name" value="O-mannosyl-transferase_TMTC"/>
</dbReference>
<dbReference type="GO" id="GO:0000030">
    <property type="term" value="F:mannosyltransferase activity"/>
    <property type="evidence" value="ECO:0007669"/>
    <property type="project" value="TreeGrafter"/>
</dbReference>
<dbReference type="EMBL" id="FNBW01000003">
    <property type="protein sequence ID" value="SDF39246.1"/>
    <property type="molecule type" value="Genomic_DNA"/>
</dbReference>
<dbReference type="Gene3D" id="3.40.50.2000">
    <property type="entry name" value="Glycogen Phosphorylase B"/>
    <property type="match status" value="1"/>
</dbReference>
<dbReference type="InterPro" id="IPR019734">
    <property type="entry name" value="TPR_rpt"/>
</dbReference>